<feature type="non-terminal residue" evidence="1">
    <location>
        <position position="94"/>
    </location>
</feature>
<name>A0ACD3AV46_9AGAR</name>
<evidence type="ECO:0000313" key="2">
    <source>
        <dbReference type="Proteomes" id="UP000308600"/>
    </source>
</evidence>
<dbReference type="Proteomes" id="UP000308600">
    <property type="component" value="Unassembled WGS sequence"/>
</dbReference>
<accession>A0ACD3AV46</accession>
<protein>
    <submittedName>
        <fullName evidence="1">Uncharacterized protein</fullName>
    </submittedName>
</protein>
<sequence>MADTFQPLTSDLSGVNIHKLLTPDLLHQLIKGIFKDRLVAWIVESSLTVKIGLTKWIKGFSKLCLRIKGVPAFPELRRFPVGRGFKQQTGNGPK</sequence>
<dbReference type="EMBL" id="ML208336">
    <property type="protein sequence ID" value="TFK69154.1"/>
    <property type="molecule type" value="Genomic_DNA"/>
</dbReference>
<keyword evidence="2" id="KW-1185">Reference proteome</keyword>
<evidence type="ECO:0000313" key="1">
    <source>
        <dbReference type="EMBL" id="TFK69154.1"/>
    </source>
</evidence>
<gene>
    <name evidence="1" type="ORF">BDN72DRAFT_727827</name>
</gene>
<reference evidence="1 2" key="1">
    <citation type="journal article" date="2019" name="Nat. Ecol. Evol.">
        <title>Megaphylogeny resolves global patterns of mushroom evolution.</title>
        <authorList>
            <person name="Varga T."/>
            <person name="Krizsan K."/>
            <person name="Foldi C."/>
            <person name="Dima B."/>
            <person name="Sanchez-Garcia M."/>
            <person name="Sanchez-Ramirez S."/>
            <person name="Szollosi G.J."/>
            <person name="Szarkandi J.G."/>
            <person name="Papp V."/>
            <person name="Albert L."/>
            <person name="Andreopoulos W."/>
            <person name="Angelini C."/>
            <person name="Antonin V."/>
            <person name="Barry K.W."/>
            <person name="Bougher N.L."/>
            <person name="Buchanan P."/>
            <person name="Buyck B."/>
            <person name="Bense V."/>
            <person name="Catcheside P."/>
            <person name="Chovatia M."/>
            <person name="Cooper J."/>
            <person name="Damon W."/>
            <person name="Desjardin D."/>
            <person name="Finy P."/>
            <person name="Geml J."/>
            <person name="Haridas S."/>
            <person name="Hughes K."/>
            <person name="Justo A."/>
            <person name="Karasinski D."/>
            <person name="Kautmanova I."/>
            <person name="Kiss B."/>
            <person name="Kocsube S."/>
            <person name="Kotiranta H."/>
            <person name="LaButti K.M."/>
            <person name="Lechner B.E."/>
            <person name="Liimatainen K."/>
            <person name="Lipzen A."/>
            <person name="Lukacs Z."/>
            <person name="Mihaltcheva S."/>
            <person name="Morgado L.N."/>
            <person name="Niskanen T."/>
            <person name="Noordeloos M.E."/>
            <person name="Ohm R.A."/>
            <person name="Ortiz-Santana B."/>
            <person name="Ovrebo C."/>
            <person name="Racz N."/>
            <person name="Riley R."/>
            <person name="Savchenko A."/>
            <person name="Shiryaev A."/>
            <person name="Soop K."/>
            <person name="Spirin V."/>
            <person name="Szebenyi C."/>
            <person name="Tomsovsky M."/>
            <person name="Tulloss R.E."/>
            <person name="Uehling J."/>
            <person name="Grigoriev I.V."/>
            <person name="Vagvolgyi C."/>
            <person name="Papp T."/>
            <person name="Martin F.M."/>
            <person name="Miettinen O."/>
            <person name="Hibbett D.S."/>
            <person name="Nagy L.G."/>
        </authorList>
    </citation>
    <scope>NUCLEOTIDE SEQUENCE [LARGE SCALE GENOMIC DNA]</scope>
    <source>
        <strain evidence="1 2">NL-1719</strain>
    </source>
</reference>
<organism evidence="1 2">
    <name type="scientific">Pluteus cervinus</name>
    <dbReference type="NCBI Taxonomy" id="181527"/>
    <lineage>
        <taxon>Eukaryota</taxon>
        <taxon>Fungi</taxon>
        <taxon>Dikarya</taxon>
        <taxon>Basidiomycota</taxon>
        <taxon>Agaricomycotina</taxon>
        <taxon>Agaricomycetes</taxon>
        <taxon>Agaricomycetidae</taxon>
        <taxon>Agaricales</taxon>
        <taxon>Pluteineae</taxon>
        <taxon>Pluteaceae</taxon>
        <taxon>Pluteus</taxon>
    </lineage>
</organism>
<proteinExistence type="predicted"/>